<protein>
    <submittedName>
        <fullName evidence="4">CS domain protein</fullName>
    </submittedName>
</protein>
<dbReference type="InterPro" id="IPR007052">
    <property type="entry name" value="CS_dom"/>
</dbReference>
<dbReference type="GO" id="GO:0051087">
    <property type="term" value="F:protein-folding chaperone binding"/>
    <property type="evidence" value="ECO:0007669"/>
    <property type="project" value="TreeGrafter"/>
</dbReference>
<name>A0A5B8IP72_9VIRU</name>
<gene>
    <name evidence="4" type="ORF">1_89</name>
</gene>
<dbReference type="InterPro" id="IPR008978">
    <property type="entry name" value="HSP20-like_chaperone"/>
</dbReference>
<dbReference type="PANTHER" id="PTHR22932">
    <property type="entry name" value="TELOMERASE-BINDING PROTEIN P23 HSP90 CO-CHAPERONE"/>
    <property type="match status" value="1"/>
</dbReference>
<evidence type="ECO:0000256" key="2">
    <source>
        <dbReference type="SAM" id="MobiDB-lite"/>
    </source>
</evidence>
<dbReference type="PANTHER" id="PTHR22932:SF1">
    <property type="entry name" value="CO-CHAPERONE PROTEIN DAF-41"/>
    <property type="match status" value="1"/>
</dbReference>
<dbReference type="EMBL" id="MK250085">
    <property type="protein sequence ID" value="QDY51704.1"/>
    <property type="molecule type" value="Genomic_DNA"/>
</dbReference>
<feature type="compositionally biased region" description="Acidic residues" evidence="2">
    <location>
        <begin position="143"/>
        <end position="204"/>
    </location>
</feature>
<evidence type="ECO:0000313" key="4">
    <source>
        <dbReference type="EMBL" id="QDY51704.1"/>
    </source>
</evidence>
<proteinExistence type="inferred from homology"/>
<feature type="domain" description="CS" evidence="3">
    <location>
        <begin position="1"/>
        <end position="86"/>
    </location>
</feature>
<evidence type="ECO:0000259" key="3">
    <source>
        <dbReference type="PROSITE" id="PS51203"/>
    </source>
</evidence>
<accession>A0A5B8IP72</accession>
<dbReference type="InterPro" id="IPR045250">
    <property type="entry name" value="p23-like"/>
</dbReference>
<dbReference type="GO" id="GO:0051879">
    <property type="term" value="F:Hsp90 protein binding"/>
    <property type="evidence" value="ECO:0007669"/>
    <property type="project" value="InterPro"/>
</dbReference>
<dbReference type="PROSITE" id="PS51203">
    <property type="entry name" value="CS"/>
    <property type="match status" value="1"/>
</dbReference>
<dbReference type="GO" id="GO:0006457">
    <property type="term" value="P:protein folding"/>
    <property type="evidence" value="ECO:0007669"/>
    <property type="project" value="TreeGrafter"/>
</dbReference>
<dbReference type="SUPFAM" id="SSF49764">
    <property type="entry name" value="HSP20-like chaperones"/>
    <property type="match status" value="1"/>
</dbReference>
<dbReference type="GO" id="GO:0051131">
    <property type="term" value="P:chaperone-mediated protein complex assembly"/>
    <property type="evidence" value="ECO:0007669"/>
    <property type="project" value="TreeGrafter"/>
</dbReference>
<reference evidence="4" key="1">
    <citation type="submission" date="2018-11" db="EMBL/GenBank/DDBJ databases">
        <title>A distinct lineage of giant viruses engineers rhodopsin photosystems in predatory marine eukaryotes.</title>
        <authorList>
            <person name="Needham D.M."/>
            <person name="Yoshizawa S."/>
            <person name="Hosaka T."/>
            <person name="Poirier C."/>
            <person name="Choi C.-J."/>
            <person name="Hehenberger E."/>
            <person name="Irwin N.A.T."/>
            <person name="Wilken S."/>
            <person name="Yung C.-M."/>
            <person name="Bachy C."/>
            <person name="Kurihara R."/>
            <person name="Nakajima Y."/>
            <person name="Kojima K."/>
            <person name="Kimura-Someya T."/>
            <person name="Leonard G."/>
            <person name="Malmstrom R.R."/>
            <person name="Mende D."/>
            <person name="Olson D.K."/>
            <person name="Sudo Y."/>
            <person name="Sudek S."/>
            <person name="Richards T.A."/>
            <person name="DeLong E.F."/>
            <person name="Keeling P.J."/>
            <person name="Santoro A.E."/>
            <person name="Shirouzu M."/>
            <person name="Iwasaki W."/>
            <person name="Worden A.Z."/>
        </authorList>
    </citation>
    <scope>NUCLEOTIDE SEQUENCE</scope>
</reference>
<organism evidence="4">
    <name type="scientific">Mimiviridae sp. ChoanoV1</name>
    <dbReference type="NCBI Taxonomy" id="2596887"/>
    <lineage>
        <taxon>Viruses</taxon>
        <taxon>Varidnaviria</taxon>
        <taxon>Bamfordvirae</taxon>
        <taxon>Nucleocytoviricota</taxon>
        <taxon>Megaviricetes</taxon>
        <taxon>Imitervirales</taxon>
        <taxon>Schizomimiviridae</taxon>
    </lineage>
</organism>
<sequence>MNPSILWAQDRTHLFITLEIPDFNNQEILFSSTNVYIKGTSDKINYEYKIDLYNEIDSNNSSWVIKKNCIELKILKSKAYYWQKLTKVKKNNIKIDWQRWKDEDDDEDDNGLLTDFSNFRETLPEEFLNQNLNDFINLNSNEINDDSENNNEIGEVNDDDSENNNEIGEVNDDDSGNDNESENNDDLENDEDSGNDNESNDVYEEYTNKSGIESLNVRELNEDESEIIN</sequence>
<feature type="region of interest" description="Disordered" evidence="2">
    <location>
        <begin position="139"/>
        <end position="229"/>
    </location>
</feature>
<comment type="similarity">
    <text evidence="1">Belongs to the p23/wos2 family.</text>
</comment>
<dbReference type="Gene3D" id="2.60.40.790">
    <property type="match status" value="1"/>
</dbReference>
<dbReference type="Pfam" id="PF04969">
    <property type="entry name" value="CS"/>
    <property type="match status" value="1"/>
</dbReference>
<evidence type="ECO:0000256" key="1">
    <source>
        <dbReference type="ARBA" id="ARBA00025733"/>
    </source>
</evidence>